<feature type="transmembrane region" description="Helical" evidence="1">
    <location>
        <begin position="372"/>
        <end position="390"/>
    </location>
</feature>
<dbReference type="EMBL" id="QBKT01000005">
    <property type="protein sequence ID" value="PTX61124.1"/>
    <property type="molecule type" value="Genomic_DNA"/>
</dbReference>
<dbReference type="AlphaFoldDB" id="A0A2T6BYF2"/>
<comment type="caution">
    <text evidence="2">The sequence shown here is derived from an EMBL/GenBank/DDBJ whole genome shotgun (WGS) entry which is preliminary data.</text>
</comment>
<proteinExistence type="predicted"/>
<accession>A0A2T6BYF2</accession>
<name>A0A2T6BYF2_9FLAO</name>
<dbReference type="GO" id="GO:0005886">
    <property type="term" value="C:plasma membrane"/>
    <property type="evidence" value="ECO:0007669"/>
    <property type="project" value="TreeGrafter"/>
</dbReference>
<feature type="transmembrane region" description="Helical" evidence="1">
    <location>
        <begin position="402"/>
        <end position="419"/>
    </location>
</feature>
<dbReference type="NCBIfam" id="NF008712">
    <property type="entry name" value="PRK11715.1-1"/>
    <property type="match status" value="1"/>
</dbReference>
<sequence>MEIHQTNKNKKVWHWFTTSITAKFIITGVLTLLLMIPLSLIQDLITEREERQKGVVSELNEKWGDEILLYGPILKVPYKKHTETIQYNEITKKNEKQRTTQIHYAYFFPKDLDINSDVQTIPKKRNNFETTVFSADIVTSGSFETPNFSEKSVATDDIVWDKATLLIKTTNLKGLKSEVKLNLNGNAYNFETLPSDQSHIDTLESSFIALDDVPSEAVRSFDFKLSYNGSRSVQFVPIGKVTNVQMTSDWQHPKHSGSFITQHKRELDNGGFEAQWKLLHTNRPFSQQYFVILPSLTHYAFGTDFIIPLDEYHQSERAAKYGFLVIGLTFLVFFLIQTLSKISIHPFQYLMIGLALVMFYTLLISISEHSSFVKAYVIAGSAVVVMITLYSKSILKNWKFPVFIGTSLTALYSFIYVIIQLESYALLAGSIGLFVILGIVMYVSRKIDWYSETKKPLATA</sequence>
<feature type="transmembrane region" description="Helical" evidence="1">
    <location>
        <begin position="347"/>
        <end position="366"/>
    </location>
</feature>
<evidence type="ECO:0000313" key="3">
    <source>
        <dbReference type="Proteomes" id="UP000244090"/>
    </source>
</evidence>
<keyword evidence="1" id="KW-0472">Membrane</keyword>
<dbReference type="PIRSF" id="PIRSF004548">
    <property type="entry name" value="CreD"/>
    <property type="match status" value="1"/>
</dbReference>
<dbReference type="PANTHER" id="PTHR30092:SF0">
    <property type="entry name" value="INNER MEMBRANE PROTEIN CRED"/>
    <property type="match status" value="1"/>
</dbReference>
<dbReference type="InterPro" id="IPR010364">
    <property type="entry name" value="Uncharacterised_IM_CreD"/>
</dbReference>
<keyword evidence="1" id="KW-1133">Transmembrane helix</keyword>
<organism evidence="2 3">
    <name type="scientific">Kordia periserrulae</name>
    <dbReference type="NCBI Taxonomy" id="701523"/>
    <lineage>
        <taxon>Bacteria</taxon>
        <taxon>Pseudomonadati</taxon>
        <taxon>Bacteroidota</taxon>
        <taxon>Flavobacteriia</taxon>
        <taxon>Flavobacteriales</taxon>
        <taxon>Flavobacteriaceae</taxon>
        <taxon>Kordia</taxon>
    </lineage>
</organism>
<evidence type="ECO:0000256" key="1">
    <source>
        <dbReference type="SAM" id="Phobius"/>
    </source>
</evidence>
<evidence type="ECO:0000313" key="2">
    <source>
        <dbReference type="EMBL" id="PTX61124.1"/>
    </source>
</evidence>
<feature type="transmembrane region" description="Helical" evidence="1">
    <location>
        <begin position="289"/>
        <end position="309"/>
    </location>
</feature>
<dbReference type="Proteomes" id="UP000244090">
    <property type="component" value="Unassembled WGS sequence"/>
</dbReference>
<feature type="transmembrane region" description="Helical" evidence="1">
    <location>
        <begin position="20"/>
        <end position="41"/>
    </location>
</feature>
<dbReference type="Pfam" id="PF06123">
    <property type="entry name" value="CreD"/>
    <property type="match status" value="1"/>
</dbReference>
<feature type="transmembrane region" description="Helical" evidence="1">
    <location>
        <begin position="321"/>
        <end position="340"/>
    </location>
</feature>
<feature type="transmembrane region" description="Helical" evidence="1">
    <location>
        <begin position="425"/>
        <end position="444"/>
    </location>
</feature>
<protein>
    <submittedName>
        <fullName evidence="2">Inner membrane protein</fullName>
    </submittedName>
</protein>
<gene>
    <name evidence="2" type="ORF">C8N46_105281</name>
</gene>
<keyword evidence="3" id="KW-1185">Reference proteome</keyword>
<dbReference type="PANTHER" id="PTHR30092">
    <property type="entry name" value="INNER MEMBRANE PROTEIN CRED"/>
    <property type="match status" value="1"/>
</dbReference>
<reference evidence="2 3" key="1">
    <citation type="submission" date="2018-04" db="EMBL/GenBank/DDBJ databases">
        <title>Genomic Encyclopedia of Archaeal and Bacterial Type Strains, Phase II (KMG-II): from individual species to whole genera.</title>
        <authorList>
            <person name="Goeker M."/>
        </authorList>
    </citation>
    <scope>NUCLEOTIDE SEQUENCE [LARGE SCALE GENOMIC DNA]</scope>
    <source>
        <strain evidence="2 3">DSM 25731</strain>
    </source>
</reference>
<keyword evidence="1" id="KW-0812">Transmembrane</keyword>
<dbReference type="RefSeq" id="WP_108115231.1">
    <property type="nucleotide sequence ID" value="NZ_QBKT01000005.1"/>
</dbReference>
<dbReference type="OrthoDB" id="9791851at2"/>